<feature type="region of interest" description="Disordered" evidence="1">
    <location>
        <begin position="1"/>
        <end position="25"/>
    </location>
</feature>
<reference evidence="2" key="1">
    <citation type="submission" date="2010-01" db="EMBL/GenBank/DDBJ databases">
        <title>Genome fragments of uncultured bacteria from the North Pacific subtropical Gyre.</title>
        <authorList>
            <person name="Pham V.D."/>
            <person name="Delong E.F."/>
        </authorList>
    </citation>
    <scope>NUCLEOTIDE SEQUENCE</scope>
</reference>
<sequence length="25" mass="2593">MSIALTESTGALTLASEKRDSVPQS</sequence>
<organism evidence="2">
    <name type="scientific">uncultured myxobacterium HF0200_19H16</name>
    <dbReference type="NCBI Taxonomy" id="723559"/>
    <lineage>
        <taxon>Bacteria</taxon>
        <taxon>Pseudomonadati</taxon>
        <taxon>Myxococcota</taxon>
        <taxon>Myxococcia</taxon>
        <taxon>Myxococcales</taxon>
        <taxon>environmental samples</taxon>
    </lineage>
</organism>
<evidence type="ECO:0000313" key="2">
    <source>
        <dbReference type="EMBL" id="ADI22129.1"/>
    </source>
</evidence>
<name>E7C3V5_9BACT</name>
<accession>E7C3V5</accession>
<proteinExistence type="predicted"/>
<protein>
    <submittedName>
        <fullName evidence="2">Uncharacterized protein</fullName>
    </submittedName>
</protein>
<feature type="compositionally biased region" description="Polar residues" evidence="1">
    <location>
        <begin position="1"/>
        <end position="11"/>
    </location>
</feature>
<feature type="compositionally biased region" description="Basic and acidic residues" evidence="1">
    <location>
        <begin position="16"/>
        <end position="25"/>
    </location>
</feature>
<evidence type="ECO:0000256" key="1">
    <source>
        <dbReference type="SAM" id="MobiDB-lite"/>
    </source>
</evidence>
<dbReference type="EMBL" id="GU567976">
    <property type="protein sequence ID" value="ADI22129.1"/>
    <property type="molecule type" value="Genomic_DNA"/>
</dbReference>
<dbReference type="AlphaFoldDB" id="E7C3V5"/>